<comment type="caution">
    <text evidence="12">The sequence shown here is derived from an EMBL/GenBank/DDBJ whole genome shotgun (WGS) entry which is preliminary data.</text>
</comment>
<dbReference type="PANTHER" id="PTHR23417">
    <property type="entry name" value="3-DEOXY-D-MANNO-OCTULOSONIC-ACID TRANSFERASE/TRNA GUANINE-N 7 - -METHYLTRANSFERASE"/>
    <property type="match status" value="1"/>
</dbReference>
<evidence type="ECO:0000313" key="13">
    <source>
        <dbReference type="Proteomes" id="UP001075354"/>
    </source>
</evidence>
<dbReference type="GO" id="GO:0000049">
    <property type="term" value="F:tRNA binding"/>
    <property type="evidence" value="ECO:0007669"/>
    <property type="project" value="UniProtKB-UniRule"/>
</dbReference>
<dbReference type="NCBIfam" id="TIGR00091">
    <property type="entry name" value="tRNA (guanosine(46)-N7)-methyltransferase TrmB"/>
    <property type="match status" value="1"/>
</dbReference>
<name>A0AAV7XZZ8_9NEOP</name>
<dbReference type="InterPro" id="IPR029063">
    <property type="entry name" value="SAM-dependent_MTases_sf"/>
</dbReference>
<keyword evidence="6 11" id="KW-0949">S-adenosyl-L-methionine</keyword>
<dbReference type="AlphaFoldDB" id="A0AAV7XZZ8"/>
<evidence type="ECO:0000256" key="9">
    <source>
        <dbReference type="ARBA" id="ARBA00023242"/>
    </source>
</evidence>
<evidence type="ECO:0000256" key="5">
    <source>
        <dbReference type="ARBA" id="ARBA00022679"/>
    </source>
</evidence>
<dbReference type="InterPro" id="IPR003358">
    <property type="entry name" value="tRNA_(Gua-N-7)_MeTrfase_Trmb"/>
</dbReference>
<evidence type="ECO:0000313" key="12">
    <source>
        <dbReference type="EMBL" id="KAJ1532146.1"/>
    </source>
</evidence>
<evidence type="ECO:0000256" key="6">
    <source>
        <dbReference type="ARBA" id="ARBA00022691"/>
    </source>
</evidence>
<dbReference type="SUPFAM" id="SSF53335">
    <property type="entry name" value="S-adenosyl-L-methionine-dependent methyltransferases"/>
    <property type="match status" value="1"/>
</dbReference>
<dbReference type="PANTHER" id="PTHR23417:SF16">
    <property type="entry name" value="TRNA (GUANINE-N(7)-)-METHYLTRANSFERASE"/>
    <property type="match status" value="1"/>
</dbReference>
<dbReference type="Proteomes" id="UP001075354">
    <property type="component" value="Chromosome 1"/>
</dbReference>
<comment type="similarity">
    <text evidence="11">Belongs to the class I-like SAM-binding methyltransferase superfamily. TrmB family.</text>
</comment>
<reference evidence="12" key="1">
    <citation type="submission" date="2022-12" db="EMBL/GenBank/DDBJ databases">
        <title>Chromosome-level genome assembly of the bean flower thrips Megalurothrips usitatus.</title>
        <authorList>
            <person name="Ma L."/>
            <person name="Liu Q."/>
            <person name="Li H."/>
            <person name="Cai W."/>
        </authorList>
    </citation>
    <scope>NUCLEOTIDE SEQUENCE</scope>
    <source>
        <strain evidence="12">Cailab_2022a</strain>
    </source>
</reference>
<evidence type="ECO:0000256" key="1">
    <source>
        <dbReference type="ARBA" id="ARBA00000142"/>
    </source>
</evidence>
<dbReference type="InterPro" id="IPR025763">
    <property type="entry name" value="Trm8_euk"/>
</dbReference>
<dbReference type="PROSITE" id="PS51625">
    <property type="entry name" value="SAM_MT_TRMB"/>
    <property type="match status" value="1"/>
</dbReference>
<dbReference type="GO" id="GO:0005634">
    <property type="term" value="C:nucleus"/>
    <property type="evidence" value="ECO:0007669"/>
    <property type="project" value="UniProtKB-SubCell"/>
</dbReference>
<evidence type="ECO:0000256" key="8">
    <source>
        <dbReference type="ARBA" id="ARBA00022884"/>
    </source>
</evidence>
<feature type="binding site" evidence="11">
    <location>
        <begin position="125"/>
        <end position="126"/>
    </location>
    <ligand>
        <name>S-adenosyl-L-methionine</name>
        <dbReference type="ChEBI" id="CHEBI:59789"/>
    </ligand>
</feature>
<comment type="subcellular location">
    <subcellularLocation>
        <location evidence="2 11">Nucleus</location>
    </subcellularLocation>
</comment>
<accession>A0AAV7XZZ8</accession>
<gene>
    <name evidence="12" type="ORF">ONE63_000770</name>
</gene>
<evidence type="ECO:0000256" key="3">
    <source>
        <dbReference type="ARBA" id="ARBA00022555"/>
    </source>
</evidence>
<evidence type="ECO:0000256" key="2">
    <source>
        <dbReference type="ARBA" id="ARBA00004123"/>
    </source>
</evidence>
<comment type="pathway">
    <text evidence="10 11">tRNA modification; N(7)-methylguanine-tRNA biosynthesis.</text>
</comment>
<evidence type="ECO:0000256" key="10">
    <source>
        <dbReference type="ARBA" id="ARBA00060552"/>
    </source>
</evidence>
<comment type="catalytic activity">
    <reaction evidence="1 11">
        <text>guanosine(46) in tRNA + S-adenosyl-L-methionine = N(7)-methylguanosine(46) in tRNA + S-adenosyl-L-homocysteine</text>
        <dbReference type="Rhea" id="RHEA:42708"/>
        <dbReference type="Rhea" id="RHEA-COMP:10188"/>
        <dbReference type="Rhea" id="RHEA-COMP:10189"/>
        <dbReference type="ChEBI" id="CHEBI:57856"/>
        <dbReference type="ChEBI" id="CHEBI:59789"/>
        <dbReference type="ChEBI" id="CHEBI:74269"/>
        <dbReference type="ChEBI" id="CHEBI:74480"/>
        <dbReference type="EC" id="2.1.1.33"/>
    </reaction>
</comment>
<keyword evidence="5 11" id="KW-0808">Transferase</keyword>
<organism evidence="12 13">
    <name type="scientific">Megalurothrips usitatus</name>
    <name type="common">bean blossom thrips</name>
    <dbReference type="NCBI Taxonomy" id="439358"/>
    <lineage>
        <taxon>Eukaryota</taxon>
        <taxon>Metazoa</taxon>
        <taxon>Ecdysozoa</taxon>
        <taxon>Arthropoda</taxon>
        <taxon>Hexapoda</taxon>
        <taxon>Insecta</taxon>
        <taxon>Pterygota</taxon>
        <taxon>Neoptera</taxon>
        <taxon>Paraneoptera</taxon>
        <taxon>Thysanoptera</taxon>
        <taxon>Terebrantia</taxon>
        <taxon>Thripoidea</taxon>
        <taxon>Thripidae</taxon>
        <taxon>Megalurothrips</taxon>
    </lineage>
</organism>
<keyword evidence="13" id="KW-1185">Reference proteome</keyword>
<feature type="active site" evidence="11">
    <location>
        <position position="181"/>
    </location>
</feature>
<feature type="binding site" evidence="11">
    <location>
        <begin position="256"/>
        <end position="258"/>
    </location>
    <ligand>
        <name>S-adenosyl-L-methionine</name>
        <dbReference type="ChEBI" id="CHEBI:59789"/>
    </ligand>
</feature>
<evidence type="ECO:0000256" key="7">
    <source>
        <dbReference type="ARBA" id="ARBA00022694"/>
    </source>
</evidence>
<dbReference type="Gene3D" id="3.40.50.150">
    <property type="entry name" value="Vaccinia Virus protein VP39"/>
    <property type="match status" value="1"/>
</dbReference>
<feature type="binding site" evidence="11">
    <location>
        <begin position="158"/>
        <end position="159"/>
    </location>
    <ligand>
        <name>S-adenosyl-L-methionine</name>
        <dbReference type="ChEBI" id="CHEBI:59789"/>
    </ligand>
</feature>
<evidence type="ECO:0000256" key="11">
    <source>
        <dbReference type="HAMAP-Rule" id="MF_03055"/>
    </source>
</evidence>
<keyword evidence="8 11" id="KW-0694">RNA-binding</keyword>
<keyword evidence="9 11" id="KW-0539">Nucleus</keyword>
<dbReference type="Pfam" id="PF02390">
    <property type="entry name" value="Methyltransf_4"/>
    <property type="match status" value="1"/>
</dbReference>
<dbReference type="EC" id="2.1.1.33" evidence="11"/>
<dbReference type="FunFam" id="3.40.50.150:FF:000060">
    <property type="entry name" value="tRNA (guanine-N(7)-)-methyltransferase"/>
    <property type="match status" value="1"/>
</dbReference>
<protein>
    <recommendedName>
        <fullName evidence="11">tRNA (guanine-N(7)-)-methyltransferase</fullName>
        <ecNumber evidence="11">2.1.1.33</ecNumber>
    </recommendedName>
    <alternativeName>
        <fullName evidence="11">tRNA (guanine(46)-N(7))-methyltransferase</fullName>
    </alternativeName>
    <alternativeName>
        <fullName evidence="11">tRNA(m7G46)-methyltransferase</fullName>
    </alternativeName>
</protein>
<proteinExistence type="inferred from homology"/>
<feature type="binding site" evidence="11">
    <location>
        <position position="178"/>
    </location>
    <ligand>
        <name>S-adenosyl-L-methionine</name>
        <dbReference type="ChEBI" id="CHEBI:59789"/>
    </ligand>
</feature>
<feature type="binding site" evidence="11">
    <location>
        <position position="102"/>
    </location>
    <ligand>
        <name>S-adenosyl-L-methionine</name>
        <dbReference type="ChEBI" id="CHEBI:59789"/>
    </ligand>
</feature>
<dbReference type="GO" id="GO:0106143">
    <property type="term" value="C:tRNA (m7G46) methyltransferase complex"/>
    <property type="evidence" value="ECO:0007669"/>
    <property type="project" value="UniProtKB-ARBA"/>
</dbReference>
<keyword evidence="7 11" id="KW-0819">tRNA processing</keyword>
<comment type="function">
    <text evidence="11">Catalyzes the formation of N(7)-methylguanine at position 46 (m7G46) in tRNA.</text>
</comment>
<keyword evidence="4 11" id="KW-0489">Methyltransferase</keyword>
<dbReference type="GO" id="GO:0008176">
    <property type="term" value="F:tRNA (guanine(46)-N7)-methyltransferase activity"/>
    <property type="evidence" value="ECO:0007669"/>
    <property type="project" value="UniProtKB-UniRule"/>
</dbReference>
<sequence length="287" mass="33457">MSTRLTADDLDTHLQHCHIKMSDTICEEHSSENMERPKKKLPQKKYYRQRAHSNPIADHCFDYPVDPNEMDWSDLYPAYFQKKTSDENNPPSTKLVEFADVGCGYGGLLVTLSTMFPETLMVGMEIRVKVSDYVMDRIAALRTQHTGQYQNIACLRTNAMKYLPNFFHKGQLKKMFFLYPDPHFKKAKHKWRIINKTLLAEYAYVLAENAIVYTVTDVEDLHLWMKQHFEEHPLFTPITEEEKKSDPVIEKLFSSTEEGQKVDRNSGSKFLAVFRRVGDPFKEESDS</sequence>
<keyword evidence="3 11" id="KW-0820">tRNA-binding</keyword>
<dbReference type="EMBL" id="JAPTSV010000001">
    <property type="protein sequence ID" value="KAJ1532146.1"/>
    <property type="molecule type" value="Genomic_DNA"/>
</dbReference>
<dbReference type="HAMAP" id="MF_03055">
    <property type="entry name" value="tRNA_methyltr_TrmB_euk"/>
    <property type="match status" value="1"/>
</dbReference>
<evidence type="ECO:0000256" key="4">
    <source>
        <dbReference type="ARBA" id="ARBA00022603"/>
    </source>
</evidence>